<feature type="domain" description="RNA polymerase sigma factor 54 core-binding" evidence="12">
    <location>
        <begin position="117"/>
        <end position="302"/>
    </location>
</feature>
<comment type="similarity">
    <text evidence="1 9">Belongs to the sigma-54 factor family.</text>
</comment>
<comment type="caution">
    <text evidence="13">The sequence shown here is derived from an EMBL/GenBank/DDBJ whole genome shotgun (WGS) entry which is preliminary data.</text>
</comment>
<evidence type="ECO:0000256" key="3">
    <source>
        <dbReference type="ARBA" id="ARBA00022679"/>
    </source>
</evidence>
<sequence length="483" mass="54128">MKITPKLEARQSQQLVMTPQLQQAIKLLQLTNLELTEFVESQLEENPFLEREETEPGEEGNVSLDSGRDELTPADVDKSMTQNDTLDGASPGDAGAGDWSSVSGRQGPASEEYDAAQNKAETISLHDHLTSQLHLATRDEVMLMIGAHLIDMIDDGGYMREDVGEISLRLGADEALVARTLRLVQSFEPSGVGARNLQECLKLQLRDMGELDVCMDQFLEHLHLLGTYNLPALRRACKLSEEELSAKISRIRSLDPKPGLKFGHDAVQVVLPDVYVTEAEDGGWKVELNSETLPRVIANERYFSRLSSKEHGGEARNFLNEQMSNANWLVRSLDQRARTILRVATEIVKYQDEFLIKGISYLRPLNLKTIADAIEMHESTVSRVTSNKYLHTPRGMFELKYFFTPGIASRDGDHQYSAETVRHRIKGLIENEDPADPVSDEALVILLGKENIDIARRTVAKYREALGLPSSVQRRRIAKRQAV</sequence>
<evidence type="ECO:0000259" key="12">
    <source>
        <dbReference type="Pfam" id="PF04963"/>
    </source>
</evidence>
<accession>A0A371RJG0</accession>
<dbReference type="InterPro" id="IPR000394">
    <property type="entry name" value="RNA_pol_sigma_54"/>
</dbReference>
<evidence type="ECO:0000256" key="7">
    <source>
        <dbReference type="ARBA" id="ARBA00023125"/>
    </source>
</evidence>
<name>A0A371RJG0_9PROT</name>
<dbReference type="AlphaFoldDB" id="A0A371RJG0"/>
<dbReference type="Pfam" id="PF00309">
    <property type="entry name" value="Sigma54_AID"/>
    <property type="match status" value="1"/>
</dbReference>
<dbReference type="PIRSF" id="PIRSF000774">
    <property type="entry name" value="RpoN"/>
    <property type="match status" value="1"/>
</dbReference>
<proteinExistence type="inferred from homology"/>
<feature type="compositionally biased region" description="Low complexity" evidence="10">
    <location>
        <begin position="87"/>
        <end position="101"/>
    </location>
</feature>
<comment type="function">
    <text evidence="9">Sigma factors are initiation factors that promote the attachment of RNA polymerase to specific initiation sites and are then released.</text>
</comment>
<dbReference type="InterPro" id="IPR038709">
    <property type="entry name" value="RpoN_core-bd_sf"/>
</dbReference>
<keyword evidence="4 9" id="KW-0548">Nucleotidyltransferase</keyword>
<dbReference type="Proteomes" id="UP000264589">
    <property type="component" value="Unassembled WGS sequence"/>
</dbReference>
<gene>
    <name evidence="13" type="primary">rpoN</name>
    <name evidence="13" type="ORF">DX908_10170</name>
</gene>
<reference evidence="13 14" key="1">
    <citation type="submission" date="2018-08" db="EMBL/GenBank/DDBJ databases">
        <title>Parvularcula sp. SM1705, isolated from surface water of the South Sea China.</title>
        <authorList>
            <person name="Sun L."/>
        </authorList>
    </citation>
    <scope>NUCLEOTIDE SEQUENCE [LARGE SCALE GENOMIC DNA]</scope>
    <source>
        <strain evidence="13 14">SM1705</strain>
    </source>
</reference>
<evidence type="ECO:0000256" key="4">
    <source>
        <dbReference type="ARBA" id="ARBA00022695"/>
    </source>
</evidence>
<protein>
    <recommendedName>
        <fullName evidence="9">RNA polymerase sigma-54 factor</fullName>
    </recommendedName>
</protein>
<dbReference type="NCBIfam" id="NF009118">
    <property type="entry name" value="PRK12469.1"/>
    <property type="match status" value="1"/>
</dbReference>
<dbReference type="PRINTS" id="PR00045">
    <property type="entry name" value="SIGMA54FCT"/>
</dbReference>
<dbReference type="InParanoid" id="A0A371RJG0"/>
<evidence type="ECO:0000256" key="9">
    <source>
        <dbReference type="PIRNR" id="PIRNR000774"/>
    </source>
</evidence>
<dbReference type="NCBIfam" id="NF004596">
    <property type="entry name" value="PRK05932.1-3"/>
    <property type="match status" value="1"/>
</dbReference>
<dbReference type="GO" id="GO:0001216">
    <property type="term" value="F:DNA-binding transcription activator activity"/>
    <property type="evidence" value="ECO:0007669"/>
    <property type="project" value="InterPro"/>
</dbReference>
<evidence type="ECO:0000256" key="6">
    <source>
        <dbReference type="ARBA" id="ARBA00023082"/>
    </source>
</evidence>
<dbReference type="GO" id="GO:0016779">
    <property type="term" value="F:nucleotidyltransferase activity"/>
    <property type="evidence" value="ECO:0007669"/>
    <property type="project" value="UniProtKB-KW"/>
</dbReference>
<dbReference type="PANTHER" id="PTHR32248">
    <property type="entry name" value="RNA POLYMERASE SIGMA-54 FACTOR"/>
    <property type="match status" value="1"/>
</dbReference>
<dbReference type="EMBL" id="QUQO01000001">
    <property type="protein sequence ID" value="RFB05598.1"/>
    <property type="molecule type" value="Genomic_DNA"/>
</dbReference>
<dbReference type="PANTHER" id="PTHR32248:SF4">
    <property type="entry name" value="RNA POLYMERASE SIGMA-54 FACTOR"/>
    <property type="match status" value="1"/>
</dbReference>
<dbReference type="NCBIfam" id="TIGR02395">
    <property type="entry name" value="rpoN_sigma"/>
    <property type="match status" value="1"/>
</dbReference>
<dbReference type="Pfam" id="PF04963">
    <property type="entry name" value="Sigma54_CBD"/>
    <property type="match status" value="1"/>
</dbReference>
<organism evidence="13 14">
    <name type="scientific">Parvularcula marina</name>
    <dbReference type="NCBI Taxonomy" id="2292771"/>
    <lineage>
        <taxon>Bacteria</taxon>
        <taxon>Pseudomonadati</taxon>
        <taxon>Pseudomonadota</taxon>
        <taxon>Alphaproteobacteria</taxon>
        <taxon>Parvularculales</taxon>
        <taxon>Parvularculaceae</taxon>
        <taxon>Parvularcula</taxon>
    </lineage>
</organism>
<dbReference type="RefSeq" id="WP_116392231.1">
    <property type="nucleotide sequence ID" value="NZ_QUQO01000001.1"/>
</dbReference>
<dbReference type="PROSITE" id="PS00718">
    <property type="entry name" value="SIGMA54_2"/>
    <property type="match status" value="1"/>
</dbReference>
<evidence type="ECO:0000256" key="5">
    <source>
        <dbReference type="ARBA" id="ARBA00023015"/>
    </source>
</evidence>
<dbReference type="GO" id="GO:0016987">
    <property type="term" value="F:sigma factor activity"/>
    <property type="evidence" value="ECO:0007669"/>
    <property type="project" value="UniProtKB-KW"/>
</dbReference>
<evidence type="ECO:0000256" key="8">
    <source>
        <dbReference type="ARBA" id="ARBA00023163"/>
    </source>
</evidence>
<evidence type="ECO:0000313" key="14">
    <source>
        <dbReference type="Proteomes" id="UP000264589"/>
    </source>
</evidence>
<keyword evidence="7 9" id="KW-0238">DNA-binding</keyword>
<dbReference type="PROSITE" id="PS00717">
    <property type="entry name" value="SIGMA54_1"/>
    <property type="match status" value="1"/>
</dbReference>
<feature type="region of interest" description="Disordered" evidence="10">
    <location>
        <begin position="45"/>
        <end position="115"/>
    </location>
</feature>
<evidence type="ECO:0000313" key="13">
    <source>
        <dbReference type="EMBL" id="RFB05598.1"/>
    </source>
</evidence>
<dbReference type="GO" id="GO:0006352">
    <property type="term" value="P:DNA-templated transcription initiation"/>
    <property type="evidence" value="ECO:0007669"/>
    <property type="project" value="InterPro"/>
</dbReference>
<keyword evidence="3 9" id="KW-0808">Transferase</keyword>
<feature type="domain" description="RNA polymerase sigma factor 54 DNA-binding" evidence="11">
    <location>
        <begin position="317"/>
        <end position="476"/>
    </location>
</feature>
<dbReference type="Pfam" id="PF04552">
    <property type="entry name" value="Sigma54_DBD"/>
    <property type="match status" value="1"/>
</dbReference>
<evidence type="ECO:0000256" key="1">
    <source>
        <dbReference type="ARBA" id="ARBA00008798"/>
    </source>
</evidence>
<dbReference type="OrthoDB" id="9814402at2"/>
<dbReference type="InterPro" id="IPR007634">
    <property type="entry name" value="RNA_pol_sigma_54_DNA-bd"/>
</dbReference>
<keyword evidence="8 9" id="KW-0804">Transcription</keyword>
<dbReference type="FunCoup" id="A0A371RJG0">
    <property type="interactions" value="211"/>
</dbReference>
<evidence type="ECO:0000256" key="2">
    <source>
        <dbReference type="ARBA" id="ARBA00022478"/>
    </source>
</evidence>
<dbReference type="GO" id="GO:0003677">
    <property type="term" value="F:DNA binding"/>
    <property type="evidence" value="ECO:0007669"/>
    <property type="project" value="UniProtKB-KW"/>
</dbReference>
<evidence type="ECO:0000259" key="11">
    <source>
        <dbReference type="Pfam" id="PF04552"/>
    </source>
</evidence>
<keyword evidence="14" id="KW-1185">Reference proteome</keyword>
<dbReference type="Gene3D" id="1.10.10.60">
    <property type="entry name" value="Homeodomain-like"/>
    <property type="match status" value="1"/>
</dbReference>
<dbReference type="InterPro" id="IPR007046">
    <property type="entry name" value="RNA_pol_sigma_54_core-bd"/>
</dbReference>
<evidence type="ECO:0000256" key="10">
    <source>
        <dbReference type="SAM" id="MobiDB-lite"/>
    </source>
</evidence>
<dbReference type="GO" id="GO:0000428">
    <property type="term" value="C:DNA-directed RNA polymerase complex"/>
    <property type="evidence" value="ECO:0007669"/>
    <property type="project" value="UniProtKB-KW"/>
</dbReference>
<keyword evidence="2 9" id="KW-0240">DNA-directed RNA polymerase</keyword>
<keyword evidence="5 9" id="KW-0805">Transcription regulation</keyword>
<feature type="compositionally biased region" description="Basic and acidic residues" evidence="10">
    <location>
        <begin position="66"/>
        <end position="78"/>
    </location>
</feature>
<dbReference type="Gene3D" id="1.10.10.1330">
    <property type="entry name" value="RNA polymerase sigma-54 factor, core-binding domain"/>
    <property type="match status" value="1"/>
</dbReference>
<dbReference type="PROSITE" id="PS50044">
    <property type="entry name" value="SIGMA54_3"/>
    <property type="match status" value="1"/>
</dbReference>
<keyword evidence="6 9" id="KW-0731">Sigma factor</keyword>